<sequence>MASEKSTKSKEVGAVAKFYLIAYNFLQVLGWCYILFKVVNFYLGNEDKNRTLWEVVELAVVIFQNAAALEIMHAAVGLVKSNPVLTTFQVLSRVVVVCGVILATPRSYAAASSGLPLALIAWSITEIIRYGYYFANLIKVVPHFLVWLRYTLFIALYPIGITGELLCFYAATQYAHAHKTAWSYVLPNAWNFTLSYHYALVSIMLLYIPLFPHLYLHMFSQRRKILGTTEKVSKKVH</sequence>
<dbReference type="OMA" id="WSYILWQ"/>
<keyword evidence="5 14" id="KW-0444">Lipid biosynthesis</keyword>
<feature type="transmembrane region" description="Helical" evidence="14">
    <location>
        <begin position="195"/>
        <end position="216"/>
    </location>
</feature>
<name>A0A7M7G842_NASVI</name>
<evidence type="ECO:0000256" key="8">
    <source>
        <dbReference type="ARBA" id="ARBA00022989"/>
    </source>
</evidence>
<comment type="subcellular location">
    <subcellularLocation>
        <location evidence="14">Endoplasmic reticulum membrane</location>
        <topology evidence="14">Multi-pass membrane protein</topology>
    </subcellularLocation>
    <subcellularLocation>
        <location evidence="1">Membrane</location>
        <topology evidence="1">Multi-pass membrane protein</topology>
    </subcellularLocation>
</comment>
<feature type="transmembrane region" description="Helical" evidence="14">
    <location>
        <begin position="147"/>
        <end position="175"/>
    </location>
</feature>
<feature type="transmembrane region" description="Helical" evidence="14">
    <location>
        <begin position="55"/>
        <end position="78"/>
    </location>
</feature>
<dbReference type="GO" id="GO:0005789">
    <property type="term" value="C:endoplasmic reticulum membrane"/>
    <property type="evidence" value="ECO:0007669"/>
    <property type="project" value="UniProtKB-SubCell"/>
</dbReference>
<keyword evidence="8 14" id="KW-1133">Transmembrane helix</keyword>
<feature type="transmembrane region" description="Helical" evidence="14">
    <location>
        <begin position="21"/>
        <end position="43"/>
    </location>
</feature>
<dbReference type="GO" id="GO:0102158">
    <property type="term" value="F:very-long-chain (3R)-3-hydroxyacyl-CoA dehydratase activity"/>
    <property type="evidence" value="ECO:0007669"/>
    <property type="project" value="UniProtKB-EC"/>
</dbReference>
<evidence type="ECO:0000256" key="12">
    <source>
        <dbReference type="ARBA" id="ARBA00023239"/>
    </source>
</evidence>
<evidence type="ECO:0000256" key="11">
    <source>
        <dbReference type="ARBA" id="ARBA00023160"/>
    </source>
</evidence>
<evidence type="ECO:0000256" key="6">
    <source>
        <dbReference type="ARBA" id="ARBA00022692"/>
    </source>
</evidence>
<gene>
    <name evidence="15" type="primary">100119292</name>
</gene>
<feature type="transmembrane region" description="Helical" evidence="14">
    <location>
        <begin position="90"/>
        <end position="109"/>
    </location>
</feature>
<reference evidence="15" key="1">
    <citation type="submission" date="2021-01" db="UniProtKB">
        <authorList>
            <consortium name="EnsemblMetazoa"/>
        </authorList>
    </citation>
    <scope>IDENTIFICATION</scope>
</reference>
<evidence type="ECO:0000256" key="1">
    <source>
        <dbReference type="ARBA" id="ARBA00004141"/>
    </source>
</evidence>
<dbReference type="SMR" id="A0A7M7G842"/>
<dbReference type="UniPathway" id="UPA00094"/>
<proteinExistence type="inferred from homology"/>
<dbReference type="AlphaFoldDB" id="A0A7M7G842"/>
<accession>A0A7M7G842</accession>
<keyword evidence="16" id="KW-1185">Reference proteome</keyword>
<comment type="function">
    <text evidence="14">Catalyzes the third of the four reactions of the long-chain fatty acids elongation cycle. This endoplasmic reticulum-bound enzymatic process, allows the addition of two carbons to the chain of long- and very long-chain fatty acids/VLCFAs per cycle. This enzyme catalyzes the dehydration of the 3-hydroxyacyl-CoA intermediate into trans-2,3-enoyl-CoA, within each cycle of fatty acid elongation. Thereby, it participates to the production of VLCFAs of different chain lengths that are involved in multiple biological processes as precursors of membrane lipids and lipid mediators.</text>
</comment>
<organism evidence="15 16">
    <name type="scientific">Nasonia vitripennis</name>
    <name type="common">Parasitic wasp</name>
    <dbReference type="NCBI Taxonomy" id="7425"/>
    <lineage>
        <taxon>Eukaryota</taxon>
        <taxon>Metazoa</taxon>
        <taxon>Ecdysozoa</taxon>
        <taxon>Arthropoda</taxon>
        <taxon>Hexapoda</taxon>
        <taxon>Insecta</taxon>
        <taxon>Pterygota</taxon>
        <taxon>Neoptera</taxon>
        <taxon>Endopterygota</taxon>
        <taxon>Hymenoptera</taxon>
        <taxon>Apocrita</taxon>
        <taxon>Proctotrupomorpha</taxon>
        <taxon>Chalcidoidea</taxon>
        <taxon>Pteromalidae</taxon>
        <taxon>Pteromalinae</taxon>
        <taxon>Nasonia</taxon>
    </lineage>
</organism>
<dbReference type="FunCoup" id="A0A7M7G842">
    <property type="interactions" value="789"/>
</dbReference>
<keyword evidence="11 14" id="KW-0275">Fatty acid biosynthesis</keyword>
<keyword evidence="14" id="KW-0256">Endoplasmic reticulum</keyword>
<evidence type="ECO:0000256" key="13">
    <source>
        <dbReference type="ARBA" id="ARBA00036671"/>
    </source>
</evidence>
<feature type="transmembrane region" description="Helical" evidence="14">
    <location>
        <begin position="115"/>
        <end position="135"/>
    </location>
</feature>
<evidence type="ECO:0000256" key="10">
    <source>
        <dbReference type="ARBA" id="ARBA00023136"/>
    </source>
</evidence>
<keyword evidence="9 14" id="KW-0443">Lipid metabolism</keyword>
<evidence type="ECO:0000256" key="7">
    <source>
        <dbReference type="ARBA" id="ARBA00022832"/>
    </source>
</evidence>
<protein>
    <recommendedName>
        <fullName evidence="4 14">Very-long-chain (3R)-3-hydroxyacyl-CoA dehydratase</fullName>
        <ecNumber evidence="4 14">4.2.1.134</ecNumber>
    </recommendedName>
</protein>
<dbReference type="InterPro" id="IPR007482">
    <property type="entry name" value="Tyr_Pase-like_PTPLA"/>
</dbReference>
<dbReference type="OrthoDB" id="46988at2759"/>
<evidence type="ECO:0000256" key="4">
    <source>
        <dbReference type="ARBA" id="ARBA00013122"/>
    </source>
</evidence>
<dbReference type="GO" id="GO:0030148">
    <property type="term" value="P:sphingolipid biosynthetic process"/>
    <property type="evidence" value="ECO:0007669"/>
    <property type="project" value="TreeGrafter"/>
</dbReference>
<dbReference type="GO" id="GO:0030497">
    <property type="term" value="P:fatty acid elongation"/>
    <property type="evidence" value="ECO:0007669"/>
    <property type="project" value="TreeGrafter"/>
</dbReference>
<evidence type="ECO:0000256" key="5">
    <source>
        <dbReference type="ARBA" id="ARBA00022516"/>
    </source>
</evidence>
<dbReference type="PANTHER" id="PTHR11035:SF3">
    <property type="entry name" value="VERY-LONG-CHAIN (3R)-3-HYDROXYACYL-COA DEHYDRATASE"/>
    <property type="match status" value="1"/>
</dbReference>
<keyword evidence="10 14" id="KW-0472">Membrane</keyword>
<dbReference type="KEGG" id="nvi:100119292"/>
<dbReference type="Proteomes" id="UP000002358">
    <property type="component" value="Chromosome 4"/>
</dbReference>
<keyword evidence="12 14" id="KW-0456">Lyase</keyword>
<dbReference type="EC" id="4.2.1.134" evidence="4 14"/>
<dbReference type="GO" id="GO:0042761">
    <property type="term" value="P:very long-chain fatty acid biosynthetic process"/>
    <property type="evidence" value="ECO:0007669"/>
    <property type="project" value="TreeGrafter"/>
</dbReference>
<dbReference type="EnsemblMetazoa" id="XM_001603034">
    <property type="protein sequence ID" value="XP_001603084"/>
    <property type="gene ID" value="LOC100119292"/>
</dbReference>
<keyword evidence="6 14" id="KW-0812">Transmembrane</keyword>
<evidence type="ECO:0000256" key="9">
    <source>
        <dbReference type="ARBA" id="ARBA00023098"/>
    </source>
</evidence>
<comment type="pathway">
    <text evidence="2 14">Lipid metabolism; fatty acid biosynthesis.</text>
</comment>
<dbReference type="PANTHER" id="PTHR11035">
    <property type="entry name" value="VERY-LONG-CHAIN (3R)-3-HYDROXYACYL-COA DEHYDRATASE"/>
    <property type="match status" value="1"/>
</dbReference>
<dbReference type="Pfam" id="PF04387">
    <property type="entry name" value="PTPLA"/>
    <property type="match status" value="1"/>
</dbReference>
<evidence type="ECO:0000256" key="14">
    <source>
        <dbReference type="RuleBase" id="RU363109"/>
    </source>
</evidence>
<evidence type="ECO:0000313" key="16">
    <source>
        <dbReference type="Proteomes" id="UP000002358"/>
    </source>
</evidence>
<evidence type="ECO:0000256" key="2">
    <source>
        <dbReference type="ARBA" id="ARBA00005194"/>
    </source>
</evidence>
<dbReference type="InParanoid" id="A0A7M7G842"/>
<evidence type="ECO:0000313" key="15">
    <source>
        <dbReference type="EnsemblMetazoa" id="XP_001603084"/>
    </source>
</evidence>
<comment type="catalytic activity">
    <reaction evidence="13 14">
        <text>a very-long-chain (3R)-3-hydroxyacyl-CoA = a very-long-chain (2E)-enoyl-CoA + H2O</text>
        <dbReference type="Rhea" id="RHEA:45812"/>
        <dbReference type="ChEBI" id="CHEBI:15377"/>
        <dbReference type="ChEBI" id="CHEBI:83728"/>
        <dbReference type="ChEBI" id="CHEBI:85440"/>
        <dbReference type="EC" id="4.2.1.134"/>
    </reaction>
</comment>
<evidence type="ECO:0000256" key="3">
    <source>
        <dbReference type="ARBA" id="ARBA00007811"/>
    </source>
</evidence>
<comment type="similarity">
    <text evidence="3 14">Belongs to the very long-chain fatty acids dehydratase HACD family.</text>
</comment>
<keyword evidence="7 14" id="KW-0276">Fatty acid metabolism</keyword>